<dbReference type="GO" id="GO:0051782">
    <property type="term" value="P:negative regulation of cell division"/>
    <property type="evidence" value="ECO:0007669"/>
    <property type="project" value="TreeGrafter"/>
</dbReference>
<proteinExistence type="predicted"/>
<dbReference type="Gene3D" id="3.40.50.300">
    <property type="entry name" value="P-loop containing nucleotide triphosphate hydrolases"/>
    <property type="match status" value="1"/>
</dbReference>
<dbReference type="InterPro" id="IPR027417">
    <property type="entry name" value="P-loop_NTPase"/>
</dbReference>
<dbReference type="AlphaFoldDB" id="A0A3N0UYI0"/>
<dbReference type="GO" id="GO:0000160">
    <property type="term" value="P:phosphorelay signal transduction system"/>
    <property type="evidence" value="ECO:0007669"/>
    <property type="project" value="InterPro"/>
</dbReference>
<comment type="caution">
    <text evidence="3">The sequence shown here is derived from an EMBL/GenBank/DDBJ whole genome shotgun (WGS) entry which is preliminary data.</text>
</comment>
<dbReference type="RefSeq" id="WP_123237988.1">
    <property type="nucleotide sequence ID" value="NZ_RJVP01000006.1"/>
</dbReference>
<dbReference type="Proteomes" id="UP000275137">
    <property type="component" value="Unassembled WGS sequence"/>
</dbReference>
<dbReference type="InterPro" id="IPR002586">
    <property type="entry name" value="CobQ/CobB/MinD/ParA_Nub-bd_dom"/>
</dbReference>
<dbReference type="GO" id="GO:0005829">
    <property type="term" value="C:cytosol"/>
    <property type="evidence" value="ECO:0007669"/>
    <property type="project" value="TreeGrafter"/>
</dbReference>
<accession>A0A3N0UYI0</accession>
<dbReference type="PROSITE" id="PS50110">
    <property type="entry name" value="RESPONSE_REGULATORY"/>
    <property type="match status" value="1"/>
</dbReference>
<evidence type="ECO:0000256" key="1">
    <source>
        <dbReference type="PROSITE-ProRule" id="PRU00169"/>
    </source>
</evidence>
<gene>
    <name evidence="3" type="ORF">ED236_10800</name>
</gene>
<dbReference type="SUPFAM" id="SSF52172">
    <property type="entry name" value="CheY-like"/>
    <property type="match status" value="1"/>
</dbReference>
<dbReference type="SUPFAM" id="SSF52540">
    <property type="entry name" value="P-loop containing nucleoside triphosphate hydrolases"/>
    <property type="match status" value="1"/>
</dbReference>
<dbReference type="Gene3D" id="3.40.50.2300">
    <property type="match status" value="1"/>
</dbReference>
<dbReference type="InterPro" id="IPR050625">
    <property type="entry name" value="ParA/MinD_ATPase"/>
</dbReference>
<dbReference type="InterPro" id="IPR011006">
    <property type="entry name" value="CheY-like_superfamily"/>
</dbReference>
<evidence type="ECO:0000313" key="3">
    <source>
        <dbReference type="EMBL" id="ROH85334.1"/>
    </source>
</evidence>
<dbReference type="EMBL" id="RJVP01000006">
    <property type="protein sequence ID" value="ROH85334.1"/>
    <property type="molecule type" value="Genomic_DNA"/>
</dbReference>
<keyword evidence="4" id="KW-1185">Reference proteome</keyword>
<dbReference type="PANTHER" id="PTHR43384">
    <property type="entry name" value="SEPTUM SITE-DETERMINING PROTEIN MIND HOMOLOG, CHLOROPLASTIC-RELATED"/>
    <property type="match status" value="1"/>
</dbReference>
<name>A0A3N0UYI0_9PROT</name>
<dbReference type="PANTHER" id="PTHR43384:SF13">
    <property type="entry name" value="SLR0110 PROTEIN"/>
    <property type="match status" value="1"/>
</dbReference>
<reference evidence="3 4" key="1">
    <citation type="submission" date="2018-10" db="EMBL/GenBank/DDBJ databases">
        <authorList>
            <person name="Chen W.-M."/>
        </authorList>
    </citation>
    <scope>NUCLEOTIDE SEQUENCE [LARGE SCALE GENOMIC DNA]</scope>
    <source>
        <strain evidence="3 4">H-5</strain>
    </source>
</reference>
<feature type="modified residue" description="4-aspartylphosphate" evidence="1">
    <location>
        <position position="54"/>
    </location>
</feature>
<evidence type="ECO:0000259" key="2">
    <source>
        <dbReference type="PROSITE" id="PS50110"/>
    </source>
</evidence>
<keyword evidence="1" id="KW-0597">Phosphoprotein</keyword>
<organism evidence="3 4">
    <name type="scientific">Pseudomethylobacillus aquaticus</name>
    <dbReference type="NCBI Taxonomy" id="2676064"/>
    <lineage>
        <taxon>Bacteria</taxon>
        <taxon>Pseudomonadati</taxon>
        <taxon>Pseudomonadota</taxon>
        <taxon>Betaproteobacteria</taxon>
        <taxon>Nitrosomonadales</taxon>
        <taxon>Methylophilaceae</taxon>
        <taxon>Pseudomethylobacillus</taxon>
    </lineage>
</organism>
<dbReference type="GO" id="GO:0009898">
    <property type="term" value="C:cytoplasmic side of plasma membrane"/>
    <property type="evidence" value="ECO:0007669"/>
    <property type="project" value="TreeGrafter"/>
</dbReference>
<dbReference type="InterPro" id="IPR001789">
    <property type="entry name" value="Sig_transdc_resp-reg_receiver"/>
</dbReference>
<evidence type="ECO:0000313" key="4">
    <source>
        <dbReference type="Proteomes" id="UP000275137"/>
    </source>
</evidence>
<dbReference type="Pfam" id="PF01656">
    <property type="entry name" value="CbiA"/>
    <property type="match status" value="1"/>
</dbReference>
<dbReference type="GO" id="GO:0016887">
    <property type="term" value="F:ATP hydrolysis activity"/>
    <property type="evidence" value="ECO:0007669"/>
    <property type="project" value="TreeGrafter"/>
</dbReference>
<sequence length="399" mass="44150">MRILIISSQSDFRQQMQAACLRYTKTLVSLRTAESVGQGLELAHQFEAQVVYIDLTRNIEAGILAIQQLSGVPNRMVVVSIDKLTTEFVTRTIRAGAREVLVQPVQDEDVHQILDKFAAINSNTVDVQPARNGKVVICFSSKGGVGKTTMACNLAVMLQQRFGGNRVALIDANTQAPNIAPMLDLRPTRWLRDAVMEYRRLDNEMLNELMTVHEASGLHVLAHSTDNPLGLDFSEDQLSKILLVSKGSYDWTVVDTFPLLSTLNLSMMDLSDQILLVTEPVVPSLRSARYNLEMLQKAGYGKDRIKVILNRFSNFRGNVSPELVAETLNWPVSHVVPYDVHSTIAANSGQALVNMFPDSNVTSAVSRMVDGVTGVPTPPPPPEGVVEKALRQFRNWLDL</sequence>
<dbReference type="GO" id="GO:0005524">
    <property type="term" value="F:ATP binding"/>
    <property type="evidence" value="ECO:0007669"/>
    <property type="project" value="TreeGrafter"/>
</dbReference>
<feature type="domain" description="Response regulatory" evidence="2">
    <location>
        <begin position="2"/>
        <end position="118"/>
    </location>
</feature>
<protein>
    <recommendedName>
        <fullName evidence="2">Response regulatory domain-containing protein</fullName>
    </recommendedName>
</protein>